<feature type="domain" description="Proteasome adapter and scaffold protein ECM29 HEAT-repeat" evidence="3">
    <location>
        <begin position="1902"/>
        <end position="2077"/>
    </location>
</feature>
<proteinExistence type="predicted"/>
<keyword evidence="5" id="KW-1185">Reference proteome</keyword>
<keyword evidence="1" id="KW-0677">Repeat</keyword>
<evidence type="ECO:0000259" key="3">
    <source>
        <dbReference type="Pfam" id="PF24492"/>
    </source>
</evidence>
<feature type="compositionally biased region" description="Gly residues" evidence="2">
    <location>
        <begin position="434"/>
        <end position="449"/>
    </location>
</feature>
<dbReference type="InterPro" id="IPR016024">
    <property type="entry name" value="ARM-type_fold"/>
</dbReference>
<feature type="region of interest" description="Disordered" evidence="2">
    <location>
        <begin position="2302"/>
        <end position="2360"/>
    </location>
</feature>
<evidence type="ECO:0000256" key="1">
    <source>
        <dbReference type="ARBA" id="ARBA00022737"/>
    </source>
</evidence>
<evidence type="ECO:0000313" key="5">
    <source>
        <dbReference type="Proteomes" id="UP001530293"/>
    </source>
</evidence>
<organism evidence="4 5">
    <name type="scientific">Discostella pseudostelligera</name>
    <dbReference type="NCBI Taxonomy" id="259834"/>
    <lineage>
        <taxon>Eukaryota</taxon>
        <taxon>Sar</taxon>
        <taxon>Stramenopiles</taxon>
        <taxon>Ochrophyta</taxon>
        <taxon>Bacillariophyta</taxon>
        <taxon>Coscinodiscophyceae</taxon>
        <taxon>Thalassiosirophycidae</taxon>
        <taxon>Stephanodiscales</taxon>
        <taxon>Stephanodiscaceae</taxon>
        <taxon>Discostella</taxon>
    </lineage>
</organism>
<name>A0ABD3M8Z3_9STRA</name>
<reference evidence="4 5" key="1">
    <citation type="submission" date="2024-10" db="EMBL/GenBank/DDBJ databases">
        <title>Updated reference genomes for cyclostephanoid diatoms.</title>
        <authorList>
            <person name="Roberts W.R."/>
            <person name="Alverson A.J."/>
        </authorList>
    </citation>
    <scope>NUCLEOTIDE SEQUENCE [LARGE SCALE GENOMIC DNA]</scope>
    <source>
        <strain evidence="4 5">AJA232-27</strain>
    </source>
</reference>
<gene>
    <name evidence="4" type="ORF">ACHAWU_005263</name>
</gene>
<feature type="compositionally biased region" description="Low complexity" evidence="2">
    <location>
        <begin position="308"/>
        <end position="342"/>
    </location>
</feature>
<feature type="region of interest" description="Disordered" evidence="2">
    <location>
        <begin position="428"/>
        <end position="449"/>
    </location>
</feature>
<feature type="region of interest" description="Disordered" evidence="2">
    <location>
        <begin position="50"/>
        <end position="113"/>
    </location>
</feature>
<protein>
    <recommendedName>
        <fullName evidence="3">Proteasome adapter and scaffold protein ECM29 HEAT-repeat domain-containing protein</fullName>
    </recommendedName>
</protein>
<dbReference type="EMBL" id="JALLBG020000227">
    <property type="protein sequence ID" value="KAL3758677.1"/>
    <property type="molecule type" value="Genomic_DNA"/>
</dbReference>
<feature type="region of interest" description="Disordered" evidence="2">
    <location>
        <begin position="910"/>
        <end position="944"/>
    </location>
</feature>
<dbReference type="Proteomes" id="UP001530293">
    <property type="component" value="Unassembled WGS sequence"/>
</dbReference>
<dbReference type="InterPro" id="IPR055443">
    <property type="entry name" value="HEAT_ECM29"/>
</dbReference>
<dbReference type="Pfam" id="PF24492">
    <property type="entry name" value="HEAT_ECM29"/>
    <property type="match status" value="1"/>
</dbReference>
<evidence type="ECO:0000313" key="4">
    <source>
        <dbReference type="EMBL" id="KAL3758677.1"/>
    </source>
</evidence>
<feature type="compositionally biased region" description="Basic and acidic residues" evidence="2">
    <location>
        <begin position="2323"/>
        <end position="2340"/>
    </location>
</feature>
<comment type="caution">
    <text evidence="4">The sequence shown here is derived from an EMBL/GenBank/DDBJ whole genome shotgun (WGS) entry which is preliminary data.</text>
</comment>
<sequence>MNIIISELQAELTSLNRVSHRLATTPNDGSAFQKVVALLLPRLLQRIGKNDESSKRNKNIFNNSSSMGRCRGGSNKRKEPSSPATTSAVANSGGADIDTATDDEQQQIQQQQQQQQQEQIINLHTTIHTKYIEMITHIRKRVRDDRNCVLPCDAILDLLLQPPASTTTTTTTNCNNTSEGEASTIVTAVVSSSNISSSFGGGGGGNAFTINLSLAFLTLGINRCSPLECAQLLPRMLLFLESIYTEYDDDEISKTSKSGIISVRYMLDPNRSMRHDQMCHLILRCLESIARSNPVENAASTPRAIKQSQSSVSAPSSSLSRNDNTASTSTESASVGASESSSNSTNILSLLHNTKQILTTNPIIASALFDLFVDVILYTPIPSTSSLIPFGMSMLGYQRLIGGAASEASSTSWGCKNWREEYNTAANAVSSNGSSGGSRSGGRGGGGGGAGSNLKQLKLKLLDLIAPCRRYALFVPEKKTMATKKGGNASASVVATAAVVGTAARGDDDEAVSSESGSVEAVDSQEYDGMGISRTVALMVLFMGDSDPDVKNRAESYLRAHMDSYRGREVPRPATMRRGATDVGSANSGVGGNDDVFPVETSIHDALLGNSVALSQTILMLCLGGAASLNIEKSLSSQYKNANSTEILKSRLGLTYYADVTNAQEQKIILSCSRMKMSEQSATSALKFVAKMLDENPRLFHIGMDMDSEESDVAAVSIGTLVLAVMSDMHRPGSSASSALGSATSLLNSLCVRLSLLYDARVQTRAAVPESLERLRLLLARAMKLVCSILAPTSSGESTSSSSLGTKASATQIEIRDKCYGVICTLARSLFALDDRYALFDCGNSNPRPAKSAASFPMNMISTAKLLFGCSSNEVDMLQPRATSALDALLGAKIRAVKFIADQKKTTKVDTNGSDAAANPWANISEHGDGDNKLESNVVDPSSDGLSRSLLPLLWSSARSNLPKSSRLAAARWSSELLLSLDTTNAFHILCFMSGDNDATVASIAKQALGVDKSLGEDNVIRSGSNSSESDKSNRDGRPAFSALLETIFGSQSSTLTRPLYSSFNVHAKAATLRFLLQSLSSEENIYDNDDGLAIQKYVSTIVGTMANYVDRSLSRDEIDLIDECSIALASCTATSKEARLTVTERGELASESHYSYNNIAESHYSYNNIAKQVLTSNSSKTRRHLAEVMGHLYEDNSLWDTSSTDPPLISTWIEASGLHSVSRTCKEKLSTVLGSSFVAGEVHGAAFLGSACVRAFRLAVAEDTSVDESSTLSDCWDSCCGLVSLLGKGLAHADVAIGNACSKGLVIALSYNDRDAPILNQRLYDSLAAAMDSMTTALKKYSSIDHADPTRSYSLIQAAGFLLAATTSGSGFSKLAKSENNAIDLGPARLQCTEALFGILGSHVHGKDDELSLMVGEALACYADAIGAGTWSSGSDNALKEGLYDESYAFGLPPHRHVVYTTLRREILSTNHSKKNSSAAILLALVGRASRLTNIDSSTRHRAFVQEIWSNVSLFQESFIKLLADPKSTHLSRECCCRGLAACRGLASAMNSFNVNDTIPSQIESLNISLLNAFGQSTNYGGSAMQETDSQALQRRNESEGIADINAQETQVGGAAGISEAALGAYREMASAALSLGQVDVLYSLMILSTNHSIWLVSEMRDRYSAKALLGDAEGTSEEIRVSLRPHVGKLIPKLLRACNDPNKQTREQMSNLWLALTGGGSESRALVTQHLLPTIDALIQDAGSKLWRARVGACGALADIIVGRSWQELGGGGIEVDDEGYAMKASASIRLLRLWRITVRSLDDVRTAVRERGDALGRSIRALTIRLSDPTVADLEKDVYISNAQRKSQEAEQRKFAGYAASVSLGWLVKYGLNQPCAEANGICVSCLLGIVDVSEPTTLQPVLPELIGSLLMAMSSLEPAALNYLQVRAAGNDTNESDRYDSLERMRINMALSGPVAAALHKCLEMVRHIDLEIQKKIIPELDSSLRRGAGFATRAATADAVNTLCSGCPQAFSFPGSSMTNPTVRLLRALYFASERERGVTAKDKMTHALGSLALLAPGKAVRALAIKACERYCESSGSNNDPFIRKAAAATIRGFAVRASRHLTDGGPNDIWCRKVLPTAFIGRYDKDAKVSSLWKDVWDEGGTAINSAGRDDVYGVLLQEKLLPFMVKATLSALRSTSWANRKAGCAALLDLVDASILAPLNATSDEIDRLKQRANASRILLSECVRIIARNRIWDGKGDVVNAGTKIATKWSARSSRTGKSKEKSDDIIWPLVLSTDHCDDLFVGDGWFKLPEEKLSDDNDDSGWDDTTSTAIDESDGKTSEDDAALDLKEENGTIDGEEVNGATSENDADEKSRAQSVAFSGFCRVLLNQALKATSNTATEGLLPYNAAALSGLTSLLKSVTSASSHDTYSSDDTVPHHVFIYSIVGPSLYSFIAESQTSSSSPPPILIARAIESLAAAMYNGIGRDASQGGCADAVGLLKFFALLSGPTQPAWTGK</sequence>
<accession>A0ABD3M8Z3</accession>
<dbReference type="SUPFAM" id="SSF48371">
    <property type="entry name" value="ARM repeat"/>
    <property type="match status" value="1"/>
</dbReference>
<feature type="region of interest" description="Disordered" evidence="2">
    <location>
        <begin position="297"/>
        <end position="342"/>
    </location>
</feature>
<dbReference type="PANTHER" id="PTHR23346">
    <property type="entry name" value="TRANSLATIONAL ACTIVATOR GCN1-RELATED"/>
    <property type="match status" value="1"/>
</dbReference>
<evidence type="ECO:0000256" key="2">
    <source>
        <dbReference type="SAM" id="MobiDB-lite"/>
    </source>
</evidence>
<dbReference type="Gene3D" id="1.25.10.10">
    <property type="entry name" value="Leucine-rich Repeat Variant"/>
    <property type="match status" value="2"/>
</dbReference>
<dbReference type="PANTHER" id="PTHR23346:SF19">
    <property type="entry name" value="PROTEASOME ADAPTER AND SCAFFOLD PROTEIN ECM29"/>
    <property type="match status" value="1"/>
</dbReference>
<dbReference type="InterPro" id="IPR011989">
    <property type="entry name" value="ARM-like"/>
</dbReference>